<dbReference type="SMART" id="SM00842">
    <property type="entry name" value="FtsA"/>
    <property type="match status" value="1"/>
</dbReference>
<reference evidence="8 9" key="1">
    <citation type="submission" date="2024-01" db="EMBL/GenBank/DDBJ databases">
        <authorList>
            <person name="Botero Cardona J."/>
        </authorList>
    </citation>
    <scope>NUCLEOTIDE SEQUENCE [LARGE SCALE GENOMIC DNA]</scope>
    <source>
        <strain evidence="8 9">LMG 33000</strain>
    </source>
</reference>
<comment type="subcellular location">
    <subcellularLocation>
        <location evidence="5">Cell membrane</location>
        <topology evidence="5">Peripheral membrane protein</topology>
        <orientation evidence="5">Cytoplasmic side</orientation>
    </subcellularLocation>
    <text evidence="5">Localizes to the Z ring in an FtsZ-dependent manner. Targeted to the membrane through a conserved C-terminal amphipathic helix.</text>
</comment>
<accession>A0ABM9N4V4</accession>
<evidence type="ECO:0000256" key="3">
    <source>
        <dbReference type="ARBA" id="ARBA00023136"/>
    </source>
</evidence>
<dbReference type="RefSeq" id="WP_349641738.1">
    <property type="nucleotide sequence ID" value="NZ_CAWVOH010000001.1"/>
</dbReference>
<keyword evidence="9" id="KW-1185">Reference proteome</keyword>
<proteinExistence type="inferred from homology"/>
<comment type="similarity">
    <text evidence="5 6">Belongs to the FtsA/MreB family.</text>
</comment>
<protein>
    <recommendedName>
        <fullName evidence="5 6">Cell division protein FtsA</fullName>
    </recommendedName>
</protein>
<sequence length="450" mass="48667">MHQSGVTVGLDIGTTMIKVVVSSVENHRFNVIATGSAPSQGIKHGVVIDINATAAAVKAAIKQAEDKANLEIDEVVLGLPANNIEILNADGLVSIANQNKRITYQDVANVTEQALSGVSSPDKAVIDLIPQEFIVDGFDGIQDPSDMIGVRLEMHALAYLGPNKMIENIRTAVQKAGLSIREFTLAPLAMGESILDDGEQDFGSVLIDLAGGQSTASVVHDHKLKFTFVDPEGGDNITKDISTVLGISYADADKIKKEHGYADPDMASADETFMVNVIGQKEAQSISEAYLSQIIAARLAQIYDRIKERLEFVGAMELPGGFIITGGNTALPGSLEFARATLGDNVHLTVPDQIGLRHPAYARALAYTLFDSRQSELDKVIKQVVMEQFDEHAANKVTPYHQVRDDSQVIEGQASQNGDQYYEDADDASTGFFGRIRNRFSNLFSDDEDE</sequence>
<dbReference type="GO" id="GO:0051301">
    <property type="term" value="P:cell division"/>
    <property type="evidence" value="ECO:0007669"/>
    <property type="project" value="UniProtKB-KW"/>
</dbReference>
<dbReference type="NCBIfam" id="TIGR01174">
    <property type="entry name" value="ftsA"/>
    <property type="match status" value="1"/>
</dbReference>
<comment type="subunit">
    <text evidence="5">Self-interacts. Interacts with FtsZ.</text>
</comment>
<dbReference type="Proteomes" id="UP001314241">
    <property type="component" value="Unassembled WGS sequence"/>
</dbReference>
<dbReference type="InterPro" id="IPR050696">
    <property type="entry name" value="FtsA/MreB"/>
</dbReference>
<dbReference type="Pfam" id="PF02491">
    <property type="entry name" value="SHS2_FTSA"/>
    <property type="match status" value="1"/>
</dbReference>
<comment type="function">
    <text evidence="5 6">Cell division protein that is involved in the assembly of the Z ring. May serve as a membrane anchor for the Z ring.</text>
</comment>
<keyword evidence="1 5" id="KW-1003">Cell membrane</keyword>
<evidence type="ECO:0000256" key="2">
    <source>
        <dbReference type="ARBA" id="ARBA00022618"/>
    </source>
</evidence>
<keyword evidence="3 5" id="KW-0472">Membrane</keyword>
<organism evidence="8 9">
    <name type="scientific">Eupransor demetentiae</name>
    <dbReference type="NCBI Taxonomy" id="3109584"/>
    <lineage>
        <taxon>Bacteria</taxon>
        <taxon>Bacillati</taxon>
        <taxon>Bacillota</taxon>
        <taxon>Bacilli</taxon>
        <taxon>Lactobacillales</taxon>
        <taxon>Lactobacillaceae</taxon>
        <taxon>Eupransor</taxon>
    </lineage>
</organism>
<evidence type="ECO:0000256" key="6">
    <source>
        <dbReference type="PIRNR" id="PIRNR003101"/>
    </source>
</evidence>
<dbReference type="SUPFAM" id="SSF53067">
    <property type="entry name" value="Actin-like ATPase domain"/>
    <property type="match status" value="2"/>
</dbReference>
<dbReference type="PANTHER" id="PTHR32432:SF4">
    <property type="entry name" value="CELL DIVISION PROTEIN FTSA"/>
    <property type="match status" value="1"/>
</dbReference>
<evidence type="ECO:0000259" key="7">
    <source>
        <dbReference type="SMART" id="SM00842"/>
    </source>
</evidence>
<dbReference type="EMBL" id="CAWVOH010000001">
    <property type="protein sequence ID" value="CAK8054201.1"/>
    <property type="molecule type" value="Genomic_DNA"/>
</dbReference>
<dbReference type="PIRSF" id="PIRSF003101">
    <property type="entry name" value="FtsA"/>
    <property type="match status" value="1"/>
</dbReference>
<evidence type="ECO:0000313" key="9">
    <source>
        <dbReference type="Proteomes" id="UP001314241"/>
    </source>
</evidence>
<keyword evidence="2 5" id="KW-0132">Cell division</keyword>
<name>A0ABM9N4V4_9LACO</name>
<dbReference type="HAMAP" id="MF_02033">
    <property type="entry name" value="FtsA"/>
    <property type="match status" value="1"/>
</dbReference>
<keyword evidence="4 5" id="KW-0131">Cell cycle</keyword>
<dbReference type="CDD" id="cd24048">
    <property type="entry name" value="ASKHA_NBD_FtsA"/>
    <property type="match status" value="1"/>
</dbReference>
<evidence type="ECO:0000256" key="5">
    <source>
        <dbReference type="HAMAP-Rule" id="MF_02033"/>
    </source>
</evidence>
<dbReference type="Gene3D" id="3.30.1490.110">
    <property type="match status" value="1"/>
</dbReference>
<dbReference type="Pfam" id="PF14450">
    <property type="entry name" value="FtsA"/>
    <property type="match status" value="1"/>
</dbReference>
<evidence type="ECO:0000313" key="8">
    <source>
        <dbReference type="EMBL" id="CAK8054201.1"/>
    </source>
</evidence>
<comment type="caution">
    <text evidence="8">The sequence shown here is derived from an EMBL/GenBank/DDBJ whole genome shotgun (WGS) entry which is preliminary data.</text>
</comment>
<feature type="domain" description="SHS2" evidence="7">
    <location>
        <begin position="7"/>
        <end position="194"/>
    </location>
</feature>
<dbReference type="Gene3D" id="3.30.420.40">
    <property type="match status" value="2"/>
</dbReference>
<evidence type="ECO:0000256" key="1">
    <source>
        <dbReference type="ARBA" id="ARBA00022475"/>
    </source>
</evidence>
<gene>
    <name evidence="5" type="primary">ftsA</name>
    <name evidence="8" type="ORF">R54876_GBNLAHCA_00763</name>
</gene>
<dbReference type="InterPro" id="IPR020823">
    <property type="entry name" value="Cell_div_FtsA"/>
</dbReference>
<dbReference type="InterPro" id="IPR003494">
    <property type="entry name" value="SHS2_FtsA"/>
</dbReference>
<dbReference type="PANTHER" id="PTHR32432">
    <property type="entry name" value="CELL DIVISION PROTEIN FTSA-RELATED"/>
    <property type="match status" value="1"/>
</dbReference>
<dbReference type="InterPro" id="IPR043129">
    <property type="entry name" value="ATPase_NBD"/>
</dbReference>
<evidence type="ECO:0000256" key="4">
    <source>
        <dbReference type="ARBA" id="ARBA00023306"/>
    </source>
</evidence>